<dbReference type="InterPro" id="IPR051172">
    <property type="entry name" value="Chlamydia_OmcB"/>
</dbReference>
<feature type="domain" description="DUF11" evidence="1">
    <location>
        <begin position="2603"/>
        <end position="2689"/>
    </location>
</feature>
<dbReference type="PATRIC" id="fig|1629550.3.peg.1470"/>
<dbReference type="PANTHER" id="PTHR34819">
    <property type="entry name" value="LARGE CYSTEINE-RICH PERIPLASMIC PROTEIN OMCB"/>
    <property type="match status" value="1"/>
</dbReference>
<feature type="domain" description="DUF11" evidence="1">
    <location>
        <begin position="1942"/>
        <end position="2053"/>
    </location>
</feature>
<dbReference type="Proteomes" id="UP000034407">
    <property type="component" value="Unassembled WGS sequence"/>
</dbReference>
<feature type="domain" description="DUF11" evidence="1">
    <location>
        <begin position="1549"/>
        <end position="1650"/>
    </location>
</feature>
<feature type="domain" description="DUF11" evidence="1">
    <location>
        <begin position="2474"/>
        <end position="2583"/>
    </location>
</feature>
<feature type="domain" description="DUF11" evidence="1">
    <location>
        <begin position="1677"/>
        <end position="1779"/>
    </location>
</feature>
<dbReference type="RefSeq" id="WP_046823156.1">
    <property type="nucleotide sequence ID" value="NZ_LBBT01000212.1"/>
</dbReference>
<keyword evidence="3" id="KW-1185">Reference proteome</keyword>
<dbReference type="NCBIfam" id="TIGR01451">
    <property type="entry name" value="B_ant_repeat"/>
    <property type="match status" value="18"/>
</dbReference>
<gene>
    <name evidence="2" type="ORF">VN21_10105</name>
</gene>
<dbReference type="Pfam" id="PF01345">
    <property type="entry name" value="DUF11"/>
    <property type="match status" value="14"/>
</dbReference>
<accession>A0A0M3DIF2</accession>
<feature type="domain" description="DUF11" evidence="1">
    <location>
        <begin position="490"/>
        <end position="591"/>
    </location>
</feature>
<feature type="domain" description="DUF11" evidence="1">
    <location>
        <begin position="1019"/>
        <end position="1138"/>
    </location>
</feature>
<dbReference type="PANTHER" id="PTHR34819:SF3">
    <property type="entry name" value="CELL SURFACE PROTEIN"/>
    <property type="match status" value="1"/>
</dbReference>
<dbReference type="InterPro" id="IPR047589">
    <property type="entry name" value="DUF11_rpt"/>
</dbReference>
<feature type="domain" description="DUF11" evidence="1">
    <location>
        <begin position="1153"/>
        <end position="1253"/>
    </location>
</feature>
<protein>
    <recommendedName>
        <fullName evidence="1">DUF11 domain-containing protein</fullName>
    </recommendedName>
</protein>
<dbReference type="InterPro" id="IPR001434">
    <property type="entry name" value="OmcB-like_DUF11"/>
</dbReference>
<name>A0A0M3DIF2_9FIRM</name>
<sequence>MPLTPRFTAIDKAVLVATGNSFVVCGSTTEIAINTSDMIKPNGSTTRDWSEAGSTANLNILSNSTILYAELLWYSTVKSNVEGSDDLRSIQDDPITFTTPKGSYQISPEYTDTNTGESGTIDRYRAANVTSYIQDSLSGNYTVSNVPISIPETGLSNTRGGWTLSVIYRNDSLPPQKVIYQSGISVAKPGAPLQSTISGFTTSSDISKLKGYVFLACANGEPLNGDDFAYVGPSFAQLSNIGNTVNSPNPNPGTSPNNPGNSFFSGLINIVNPLNSNNGLINISGTNGSNNHDGFVPIQKLGARNKWDITNVDITKTIVPNQTLLAGQVNSSVIGDGVQLVAVASQVNVNAPNMTATLDAYDIDGDGEYKVEVGEELVYSLSVKNSGSVDASNVIVSSNIDSSTTFIPGSVTINEVSYPTADISVGINLGTIPAHGIKNVLFTVRVNSVPVGGLLKQAANYNYQFISGIDTITNYAKTNTLELTVQDGVLSISKTSSKSTAVIGDTITYTINIENIGTEIGKNIFLQDKIDKNCSFVDGSVIIDGVEHSEYNPIDGISLPDLDVEESTQIVFQCEVKSLPVSEKVYNNAYVSFGYIFNQYGYLREKTISSNITSTIIQYINVIAERCNNNNYPKAGDTVTYTLRLTNTGNVDATNVQVLEPTITGASFIDGSVKINGIIEPTLNPFDGFILPEAIGPKAITEVEYKVLINEVDPASLIENIAQVPFKYQISSETGDVQSEKDSNKVDTMTNYTCMNIIESVDKDYAIINDILYYTVKITNNGNLKSTDTVFLSSIQQESTFIAGSVAINGISYPNYNPNQGFTLGTICSKATVEVTFQAKVNSVPSPNIIYNQSDLVYSYKPDPDGNILTNTIYSNIVETIIKKASYTVTKSVDKMYAQVGDYLVYTTVIKNTGNVDLTNMKFADFTGSYLDFYEGSLYINGINYPNYNPSTQFPLDNLHPEDTTTIVFGATIVENSPVGYIPNTSEVTLSYKQTPYSTLITKTVYSNTVKTYDPYVQVDVVKNVDKSYALVGDTLTYSFTVTNNGNTSAKNAIFSDTIQSQASFIAGSVYINGVNKPSYNPNDGFNLDTINIGQVINIEFKVKVDSLPSPNNIKNSATISYQYYIDPNQQPISNTSTSNIVTTIINAYSANLTKSVNKSYAMVGDILNYEIIASNTGTVPLTNVNLKDIIPNGSTFVDGSVFVDGVNIPVANPNIGFTINDVLPGGNVVVTFKATVTSIPNPPQINNSANINFKYRLSPTLPYVDATLNSNTVTTNVVTVNITNTKSVDKTYATVGDVLTYTSVITNNSNVNITDTIFTDLVPNDTSFVSGSVSIGGTPYPEYNPNTGFTLNTIAPGASVTVKFDVNVDSVPHDGYVTNISNINYSYKLDPNGSSTVANKASNSVTTYIRLGNLTFTKASDRTVVRLNNVITYSFVISNTGNTILKNLKFTDSIQEESLFNTGSVYVNGVNKPTYDPEVGFNLDDIDIGNQATVTFTVTVDQIPLDNQLLNKSTIDYSYYVDPNGSPTTKSKDSNTTTVYVYDTIMSATKSVDKDIAKVGDALTFTIDIVNEGNVAAEFVNFIDALDSNLAFIEDSVYVNGQQKIGYNPNEGFVLSNIEPDTTTTVTFQATVDSRPLDNTIYNFATINYKYTVGTDLINATINTNTTMTFVAVGELTLTKSVNTNYATVGDNLTYSVTVKNTGSVNATNLTFTDLIPNATSFNEGTVVVDGISQPTFNPNEGFVLSDLIPNNYHTVTFSIMVDSLPITGKVENTADVEFTYKLTPSDDPVTITSTSNKVTTFINLGLLNSNKTVDKLYATINDILTYTINIENEGNATCSSILFKDLIQTDATFEAGSVYVNGINKPDYNPNVGFNLEDIIGYGNTSVSFKVKVNSVPATDYILYNNSSVNYNFKIDPDKTPVSKQSTSNIVSTVINVGSLSATKSVSKSYATIGDVLTYTINILNNGNVTAKNINFRDVIPTGLTFVTDSVTINDVSKPGYNPYSSFSLGDIIAGDTVVVKFDVTVSSLPSPSLVSNTANLTFMYRIDPDGTDIYGQTNSNTVTTQINVGSLNILKSVNKGYATTGDIITYTVTLTNNGNINATDVIFTDSLQSDVTFNVGSVKINGTTYEDYNPNDGFNLGEMDPLEVVTVVFTATVIQQPTHDSVLNYAVGSFNYKVNPTGQNYSKSINSNTVYTIIIYPKLSMSKTVNKIYATLQDTLTYNILVKNEGNTTISSLVFADILSNGAIFKTGTVKIDGVSYPTYDPIIGFNLPTNLIAGNTSLVQFNATVNSLPTPPQVTNYATSNGVYKVDPQGSDYPISSTSNTVTTNVNVGSLSNIKSVDKLYAKVNDIVTYTSTITNTGNVNATNLRFTDLLQTELSYVSGTVRINNVLYPALDPISGFNLSDLGANQTVTITFDAKINALPTPSYVSNTSQIQFSYKVDPSGSTSTKTQTSNEVTTNVVLGKITAVKIVDKAIATIGDTLNYTITLTNIGNVINTEVLFQDTPSAGAQFKSGSVIVNGVSQPTYDPTVGFSIGDIGIGNVVIVQFSAIVVSVPESNKVTNQAVIPFKYLVDPKQSPYSDTAYSNTVTTNIAYGNLNVTKSVNKKYATIGEKITYTIAIENIGNINATDVVFLDYTPNNSIFVLGSVTVNGIVHTDYNPSAGFNLGTMVPGQIITVVYQVQVVDLC</sequence>
<proteinExistence type="predicted"/>
<dbReference type="Gene3D" id="2.60.40.740">
    <property type="match status" value="10"/>
</dbReference>
<evidence type="ECO:0000313" key="2">
    <source>
        <dbReference type="EMBL" id="KKY01167.1"/>
    </source>
</evidence>
<dbReference type="EMBL" id="LBBT01000212">
    <property type="protein sequence ID" value="KKY01167.1"/>
    <property type="molecule type" value="Genomic_DNA"/>
</dbReference>
<feature type="domain" description="DUF11" evidence="1">
    <location>
        <begin position="1286"/>
        <end position="1395"/>
    </location>
</feature>
<dbReference type="OrthoDB" id="21834at2"/>
<feature type="domain" description="DUF11" evidence="1">
    <location>
        <begin position="629"/>
        <end position="745"/>
    </location>
</feature>
<evidence type="ECO:0000313" key="3">
    <source>
        <dbReference type="Proteomes" id="UP000034407"/>
    </source>
</evidence>
<feature type="domain" description="DUF11" evidence="1">
    <location>
        <begin position="2074"/>
        <end position="2173"/>
    </location>
</feature>
<organism evidence="2 3">
    <name type="scientific">Paraclostridium benzoelyticum</name>
    <dbReference type="NCBI Taxonomy" id="1629550"/>
    <lineage>
        <taxon>Bacteria</taxon>
        <taxon>Bacillati</taxon>
        <taxon>Bacillota</taxon>
        <taxon>Clostridia</taxon>
        <taxon>Peptostreptococcales</taxon>
        <taxon>Peptostreptococcaceae</taxon>
        <taxon>Paraclostridium</taxon>
    </lineage>
</organism>
<feature type="domain" description="DUF11" evidence="1">
    <location>
        <begin position="2206"/>
        <end position="2317"/>
    </location>
</feature>
<evidence type="ECO:0000259" key="1">
    <source>
        <dbReference type="Pfam" id="PF01345"/>
    </source>
</evidence>
<reference evidence="2 3" key="1">
    <citation type="submission" date="2015-04" db="EMBL/GenBank/DDBJ databases">
        <title>Microcin producing Clostridium sp. JC272T.</title>
        <authorList>
            <person name="Jyothsna T."/>
            <person name="Sasikala C."/>
            <person name="Ramana C."/>
        </authorList>
    </citation>
    <scope>NUCLEOTIDE SEQUENCE [LARGE SCALE GENOMIC DNA]</scope>
    <source>
        <strain evidence="2 3">JC272</strain>
    </source>
</reference>
<feature type="domain" description="DUF11" evidence="1">
    <location>
        <begin position="889"/>
        <end position="989"/>
    </location>
</feature>
<comment type="caution">
    <text evidence="2">The sequence shown here is derived from an EMBL/GenBank/DDBJ whole genome shotgun (WGS) entry which is preliminary data.</text>
</comment>
<feature type="domain" description="DUF11" evidence="1">
    <location>
        <begin position="2343"/>
        <end position="2451"/>
    </location>
</feature>